<sequence length="138" mass="15295">MNQAAELVSGSLLGESMATIIIGRKVYTVNPPAIKVICRACSAFAKIRLEGDYTKLSVIGEIPCNAPHIIKGLSALIVGDVKHWRWKAYKVSRYLQSATNKELNEAWETIYPLIGGEDFFAYAFSMKNAVKMIAKEKL</sequence>
<dbReference type="RefSeq" id="WP_046145030.1">
    <property type="nucleotide sequence ID" value="NZ_KQ033912.1"/>
</dbReference>
<evidence type="ECO:0000313" key="2">
    <source>
        <dbReference type="Proteomes" id="UP000033047"/>
    </source>
</evidence>
<gene>
    <name evidence="1" type="ORF">HMPREF1535_00198</name>
</gene>
<reference evidence="1 2" key="1">
    <citation type="submission" date="2013-04" db="EMBL/GenBank/DDBJ databases">
        <title>The Genome Sequence of Parabacteroides goldsteinii DSM 19448.</title>
        <authorList>
            <consortium name="The Broad Institute Genomics Platform"/>
            <person name="Earl A."/>
            <person name="Ward D."/>
            <person name="Feldgarden M."/>
            <person name="Gevers D."/>
            <person name="Martens E."/>
            <person name="Sakamoto M."/>
            <person name="Benno Y."/>
            <person name="Song Y."/>
            <person name="Liu C."/>
            <person name="Lee J."/>
            <person name="Bolanos M."/>
            <person name="Vaisanen M.L."/>
            <person name="Finegold S.M."/>
            <person name="Walker B."/>
            <person name="Young S."/>
            <person name="Zeng Q."/>
            <person name="Gargeya S."/>
            <person name="Fitzgerald M."/>
            <person name="Haas B."/>
            <person name="Abouelleil A."/>
            <person name="Allen A.W."/>
            <person name="Alvarado L."/>
            <person name="Arachchi H.M."/>
            <person name="Berlin A.M."/>
            <person name="Chapman S.B."/>
            <person name="Gainer-Dewar J."/>
            <person name="Goldberg J."/>
            <person name="Griggs A."/>
            <person name="Gujja S."/>
            <person name="Hansen M."/>
            <person name="Howarth C."/>
            <person name="Imamovic A."/>
            <person name="Ireland A."/>
            <person name="Larimer J."/>
            <person name="McCowan C."/>
            <person name="Murphy C."/>
            <person name="Pearson M."/>
            <person name="Poon T.W."/>
            <person name="Priest M."/>
            <person name="Roberts A."/>
            <person name="Saif S."/>
            <person name="Shea T."/>
            <person name="Sisk P."/>
            <person name="Sykes S."/>
            <person name="Wortman J."/>
            <person name="Nusbaum C."/>
            <person name="Birren B."/>
        </authorList>
    </citation>
    <scope>NUCLEOTIDE SEQUENCE [LARGE SCALE GENOMIC DNA]</scope>
    <source>
        <strain evidence="1 2">DSM 19448</strain>
    </source>
</reference>
<proteinExistence type="predicted"/>
<comment type="caution">
    <text evidence="1">The sequence shown here is derived from an EMBL/GenBank/DDBJ whole genome shotgun (WGS) entry which is preliminary data.</text>
</comment>
<dbReference type="PATRIC" id="fig|927665.4.peg.200"/>
<accession>A0A0F5JQ31</accession>
<name>A0A0F5JQ31_9BACT</name>
<dbReference type="AlphaFoldDB" id="A0A0F5JQ31"/>
<protein>
    <submittedName>
        <fullName evidence="1">Uncharacterized protein</fullName>
    </submittedName>
</protein>
<dbReference type="EMBL" id="AQHV01000001">
    <property type="protein sequence ID" value="KKB59926.1"/>
    <property type="molecule type" value="Genomic_DNA"/>
</dbReference>
<dbReference type="Proteomes" id="UP000033047">
    <property type="component" value="Unassembled WGS sequence"/>
</dbReference>
<dbReference type="STRING" id="927665.HMPREF1535_00198"/>
<evidence type="ECO:0000313" key="1">
    <source>
        <dbReference type="EMBL" id="KKB59926.1"/>
    </source>
</evidence>
<dbReference type="HOGENOM" id="CLU_160489_0_0_10"/>
<organism evidence="1 2">
    <name type="scientific">Parabacteroides goldsteinii DSM 19448 = WAL 12034</name>
    <dbReference type="NCBI Taxonomy" id="927665"/>
    <lineage>
        <taxon>Bacteria</taxon>
        <taxon>Pseudomonadati</taxon>
        <taxon>Bacteroidota</taxon>
        <taxon>Bacteroidia</taxon>
        <taxon>Bacteroidales</taxon>
        <taxon>Tannerellaceae</taxon>
        <taxon>Parabacteroides</taxon>
    </lineage>
</organism>